<organism evidence="2">
    <name type="scientific">Timema poppense</name>
    <name type="common">Walking stick</name>
    <dbReference type="NCBI Taxonomy" id="170557"/>
    <lineage>
        <taxon>Eukaryota</taxon>
        <taxon>Metazoa</taxon>
        <taxon>Ecdysozoa</taxon>
        <taxon>Arthropoda</taxon>
        <taxon>Hexapoda</taxon>
        <taxon>Insecta</taxon>
        <taxon>Pterygota</taxon>
        <taxon>Neoptera</taxon>
        <taxon>Polyneoptera</taxon>
        <taxon>Phasmatodea</taxon>
        <taxon>Timematodea</taxon>
        <taxon>Timematoidea</taxon>
        <taxon>Timematidae</taxon>
        <taxon>Timema</taxon>
    </lineage>
</organism>
<name>A0A7R9D3P9_TIMPO</name>
<gene>
    <name evidence="2" type="ORF">TPSB3V08_LOCUS5908</name>
</gene>
<evidence type="ECO:0000313" key="2">
    <source>
        <dbReference type="EMBL" id="CAD7407481.1"/>
    </source>
</evidence>
<feature type="region of interest" description="Disordered" evidence="1">
    <location>
        <begin position="151"/>
        <end position="170"/>
    </location>
</feature>
<dbReference type="AlphaFoldDB" id="A0A7R9D3P9"/>
<accession>A0A7R9D3P9</accession>
<sequence length="170" mass="19552">MEATESSSISTYCFMISNFLRQVARSTRFLRPEVNGVICKLYGSEVTAETLKTKMWHTQNCTMRKNKRAYTTWCMDVVEAEEVCKDRRVWRKRGTPTVSATMIGSTRNDITGILLQFIPRIVEGVPKTRCKRRVQQSVYCGILVCPEESADVSREFGGRSKRSEKTKFEE</sequence>
<protein>
    <submittedName>
        <fullName evidence="2">Uncharacterized protein</fullName>
    </submittedName>
</protein>
<evidence type="ECO:0000256" key="1">
    <source>
        <dbReference type="SAM" id="MobiDB-lite"/>
    </source>
</evidence>
<reference evidence="2" key="1">
    <citation type="submission" date="2020-11" db="EMBL/GenBank/DDBJ databases">
        <authorList>
            <person name="Tran Van P."/>
        </authorList>
    </citation>
    <scope>NUCLEOTIDE SEQUENCE</scope>
</reference>
<dbReference type="EMBL" id="OD003294">
    <property type="protein sequence ID" value="CAD7407481.1"/>
    <property type="molecule type" value="Genomic_DNA"/>
</dbReference>
<proteinExistence type="predicted"/>